<dbReference type="Pfam" id="PF04239">
    <property type="entry name" value="DUF421"/>
    <property type="match status" value="1"/>
</dbReference>
<evidence type="ECO:0000313" key="10">
    <source>
        <dbReference type="Proteomes" id="UP001596002"/>
    </source>
</evidence>
<evidence type="ECO:0000256" key="1">
    <source>
        <dbReference type="ARBA" id="ARBA00004651"/>
    </source>
</evidence>
<accession>A0ABV9Q534</accession>
<comment type="similarity">
    <text evidence="2">Belongs to the UPF0702 family.</text>
</comment>
<feature type="transmembrane region" description="Helical" evidence="7">
    <location>
        <begin position="68"/>
        <end position="90"/>
    </location>
</feature>
<keyword evidence="6 7" id="KW-0472">Membrane</keyword>
<evidence type="ECO:0000256" key="6">
    <source>
        <dbReference type="ARBA" id="ARBA00023136"/>
    </source>
</evidence>
<proteinExistence type="inferred from homology"/>
<organism evidence="9 10">
    <name type="scientific">Effusibacillus consociatus</name>
    <dbReference type="NCBI Taxonomy" id="1117041"/>
    <lineage>
        <taxon>Bacteria</taxon>
        <taxon>Bacillati</taxon>
        <taxon>Bacillota</taxon>
        <taxon>Bacilli</taxon>
        <taxon>Bacillales</taxon>
        <taxon>Alicyclobacillaceae</taxon>
        <taxon>Effusibacillus</taxon>
    </lineage>
</organism>
<feature type="transmembrane region" description="Helical" evidence="7">
    <location>
        <begin position="42"/>
        <end position="62"/>
    </location>
</feature>
<evidence type="ECO:0000259" key="8">
    <source>
        <dbReference type="Pfam" id="PF04239"/>
    </source>
</evidence>
<dbReference type="InterPro" id="IPR023090">
    <property type="entry name" value="UPF0702_alpha/beta_dom_sf"/>
</dbReference>
<name>A0ABV9Q534_9BACL</name>
<evidence type="ECO:0000256" key="4">
    <source>
        <dbReference type="ARBA" id="ARBA00022692"/>
    </source>
</evidence>
<evidence type="ECO:0000256" key="2">
    <source>
        <dbReference type="ARBA" id="ARBA00006448"/>
    </source>
</evidence>
<evidence type="ECO:0000256" key="3">
    <source>
        <dbReference type="ARBA" id="ARBA00022475"/>
    </source>
</evidence>
<comment type="subcellular location">
    <subcellularLocation>
        <location evidence="1">Cell membrane</location>
        <topology evidence="1">Multi-pass membrane protein</topology>
    </subcellularLocation>
</comment>
<feature type="transmembrane region" description="Helical" evidence="7">
    <location>
        <begin position="12"/>
        <end position="30"/>
    </location>
</feature>
<dbReference type="Proteomes" id="UP001596002">
    <property type="component" value="Unassembled WGS sequence"/>
</dbReference>
<keyword evidence="3" id="KW-1003">Cell membrane</keyword>
<keyword evidence="4 7" id="KW-0812">Transmembrane</keyword>
<dbReference type="PANTHER" id="PTHR34582:SF6">
    <property type="entry name" value="UPF0702 TRANSMEMBRANE PROTEIN YCAP"/>
    <property type="match status" value="1"/>
</dbReference>
<dbReference type="PANTHER" id="PTHR34582">
    <property type="entry name" value="UPF0702 TRANSMEMBRANE PROTEIN YCAP"/>
    <property type="match status" value="1"/>
</dbReference>
<evidence type="ECO:0000256" key="7">
    <source>
        <dbReference type="SAM" id="Phobius"/>
    </source>
</evidence>
<feature type="domain" description="YetF C-terminal" evidence="8">
    <location>
        <begin position="91"/>
        <end position="223"/>
    </location>
</feature>
<dbReference type="InterPro" id="IPR007353">
    <property type="entry name" value="DUF421"/>
</dbReference>
<comment type="caution">
    <text evidence="9">The sequence shown here is derived from an EMBL/GenBank/DDBJ whole genome shotgun (WGS) entry which is preliminary data.</text>
</comment>
<dbReference type="RefSeq" id="WP_380026938.1">
    <property type="nucleotide sequence ID" value="NZ_JBHSHC010000112.1"/>
</dbReference>
<gene>
    <name evidence="9" type="ORF">ACFO8Q_16675</name>
</gene>
<keyword evidence="5 7" id="KW-1133">Transmembrane helix</keyword>
<dbReference type="Gene3D" id="3.30.240.20">
    <property type="entry name" value="bsu07140 like domains"/>
    <property type="match status" value="2"/>
</dbReference>
<dbReference type="EMBL" id="JBHSHC010000112">
    <property type="protein sequence ID" value="MFC4768974.1"/>
    <property type="molecule type" value="Genomic_DNA"/>
</dbReference>
<sequence length="234" mass="26287">MENILGPVEKLSVWGYLVRTLIIGLLIYFMSKLLPRRAGGQYSAYDFTFFWLMGGLVVSPLATSKVAVSNMLAAVVTVYMWHYIHSYLVVKSRRLARLLVGRPAILIENGRISKEKMRENLFNLELLMSQLRYMRAANPNQVAYATLETNGQLSVVKKSSAQPVTPSDLKIPVTKTMMPVVLVNDGRIETENLQGIGWDLDKLRDELGKKGVGRLEDVYLAVIDAVGELYYATK</sequence>
<reference evidence="10" key="1">
    <citation type="journal article" date="2019" name="Int. J. Syst. Evol. Microbiol.">
        <title>The Global Catalogue of Microorganisms (GCM) 10K type strain sequencing project: providing services to taxonomists for standard genome sequencing and annotation.</title>
        <authorList>
            <consortium name="The Broad Institute Genomics Platform"/>
            <consortium name="The Broad Institute Genome Sequencing Center for Infectious Disease"/>
            <person name="Wu L."/>
            <person name="Ma J."/>
        </authorList>
    </citation>
    <scope>NUCLEOTIDE SEQUENCE [LARGE SCALE GENOMIC DNA]</scope>
    <source>
        <strain evidence="10">WYCCWR 12678</strain>
    </source>
</reference>
<evidence type="ECO:0000313" key="9">
    <source>
        <dbReference type="EMBL" id="MFC4768974.1"/>
    </source>
</evidence>
<protein>
    <submittedName>
        <fullName evidence="9">YetF domain-containing protein</fullName>
    </submittedName>
</protein>
<evidence type="ECO:0000256" key="5">
    <source>
        <dbReference type="ARBA" id="ARBA00022989"/>
    </source>
</evidence>
<keyword evidence="10" id="KW-1185">Reference proteome</keyword>